<dbReference type="Proteomes" id="UP000533476">
    <property type="component" value="Unassembled WGS sequence"/>
</dbReference>
<comment type="caution">
    <text evidence="2">The sequence shown here is derived from an EMBL/GenBank/DDBJ whole genome shotgun (WGS) entry which is preliminary data.</text>
</comment>
<reference evidence="2 3" key="1">
    <citation type="submission" date="2020-04" db="EMBL/GenBank/DDBJ databases">
        <authorList>
            <person name="Zhang R."/>
            <person name="Schippers A."/>
        </authorList>
    </citation>
    <scope>NUCLEOTIDE SEQUENCE [LARGE SCALE GENOMIC DNA]</scope>
    <source>
        <strain evidence="2 3">DSM 109850</strain>
    </source>
</reference>
<dbReference type="InterPro" id="IPR002509">
    <property type="entry name" value="NODB_dom"/>
</dbReference>
<dbReference type="SUPFAM" id="SSF88713">
    <property type="entry name" value="Glycoside hydrolase/deacetylase"/>
    <property type="match status" value="1"/>
</dbReference>
<dbReference type="Gene3D" id="3.20.20.370">
    <property type="entry name" value="Glycoside hydrolase/deacetylase"/>
    <property type="match status" value="1"/>
</dbReference>
<dbReference type="PROSITE" id="PS51677">
    <property type="entry name" value="NODB"/>
    <property type="match status" value="1"/>
</dbReference>
<protein>
    <submittedName>
        <fullName evidence="2">Polysaccharide deacetylase family protein</fullName>
    </submittedName>
</protein>
<keyword evidence="3" id="KW-1185">Reference proteome</keyword>
<evidence type="ECO:0000313" key="3">
    <source>
        <dbReference type="Proteomes" id="UP000533476"/>
    </source>
</evidence>
<dbReference type="Pfam" id="PF01522">
    <property type="entry name" value="Polysacc_deac_1"/>
    <property type="match status" value="1"/>
</dbReference>
<dbReference type="InterPro" id="IPR011330">
    <property type="entry name" value="Glyco_hydro/deAcase_b/a-brl"/>
</dbReference>
<name>A0A7Y0L6Y4_9FIRM</name>
<accession>A0A7Y0L6Y4</accession>
<dbReference type="RefSeq" id="WP_169101869.1">
    <property type="nucleotide sequence ID" value="NZ_JABBVZ010000081.1"/>
</dbReference>
<organism evidence="2 3">
    <name type="scientific">Sulfobacillus harzensis</name>
    <dbReference type="NCBI Taxonomy" id="2729629"/>
    <lineage>
        <taxon>Bacteria</taxon>
        <taxon>Bacillati</taxon>
        <taxon>Bacillota</taxon>
        <taxon>Clostridia</taxon>
        <taxon>Eubacteriales</taxon>
        <taxon>Clostridiales Family XVII. Incertae Sedis</taxon>
        <taxon>Sulfobacillus</taxon>
    </lineage>
</organism>
<dbReference type="InterPro" id="IPR050248">
    <property type="entry name" value="Polysacc_deacetylase_ArnD"/>
</dbReference>
<evidence type="ECO:0000313" key="2">
    <source>
        <dbReference type="EMBL" id="NMP24067.1"/>
    </source>
</evidence>
<dbReference type="AlphaFoldDB" id="A0A7Y0L6Y4"/>
<proteinExistence type="predicted"/>
<dbReference type="GO" id="GO:0005975">
    <property type="term" value="P:carbohydrate metabolic process"/>
    <property type="evidence" value="ECO:0007669"/>
    <property type="project" value="InterPro"/>
</dbReference>
<sequence>MRWLPLIVASIFSWWPGHHSVVTRPAPVIKSVLTTKKVVALTFDDGPTRTWTPKVLQVLKDNHVKATFFVIGQHATQRPEVLKQEIDSHMEIGSHGFQHLTLRNQSADAVKQEVQQNEALLTSLGVKKPTLYRLPGGSSDSVALKVLGQMGYKVIGWSVDTRDWRRRYTADQLVERVNKTVQPGAIIIFHDGPNSSQATVDAVKKLIPELKQEGYTFDTVGQMLKLEKFGPH</sequence>
<gene>
    <name evidence="2" type="ORF">HIJ39_17175</name>
</gene>
<feature type="domain" description="NodB homology" evidence="1">
    <location>
        <begin position="37"/>
        <end position="218"/>
    </location>
</feature>
<dbReference type="GO" id="GO:0016810">
    <property type="term" value="F:hydrolase activity, acting on carbon-nitrogen (but not peptide) bonds"/>
    <property type="evidence" value="ECO:0007669"/>
    <property type="project" value="InterPro"/>
</dbReference>
<dbReference type="CDD" id="cd10917">
    <property type="entry name" value="CE4_NodB_like_6s_7s"/>
    <property type="match status" value="1"/>
</dbReference>
<dbReference type="PANTHER" id="PTHR10587">
    <property type="entry name" value="GLYCOSYL TRANSFERASE-RELATED"/>
    <property type="match status" value="1"/>
</dbReference>
<evidence type="ECO:0000259" key="1">
    <source>
        <dbReference type="PROSITE" id="PS51677"/>
    </source>
</evidence>
<dbReference type="EMBL" id="JABBVZ010000081">
    <property type="protein sequence ID" value="NMP24067.1"/>
    <property type="molecule type" value="Genomic_DNA"/>
</dbReference>